<keyword evidence="4 12" id="KW-0732">Signal</keyword>
<evidence type="ECO:0000259" key="13">
    <source>
        <dbReference type="Pfam" id="PF07995"/>
    </source>
</evidence>
<evidence type="ECO:0000256" key="10">
    <source>
        <dbReference type="ARBA" id="ARBA00061483"/>
    </source>
</evidence>
<keyword evidence="8" id="KW-0325">Glycoprotein</keyword>
<protein>
    <recommendedName>
        <fullName evidence="13">Glucose/Sorbosone dehydrogenase domain-containing protein</fullName>
    </recommendedName>
</protein>
<evidence type="ECO:0000256" key="4">
    <source>
        <dbReference type="ARBA" id="ARBA00022729"/>
    </source>
</evidence>
<feature type="chain" id="PRO_5041205725" description="Glucose/Sorbosone dehydrogenase domain-containing protein" evidence="12">
    <location>
        <begin position="24"/>
        <end position="2515"/>
    </location>
</feature>
<name>A0AA39SAH3_ACESA</name>
<keyword evidence="6" id="KW-0560">Oxidoreductase</keyword>
<evidence type="ECO:0000256" key="11">
    <source>
        <dbReference type="SAM" id="MobiDB-lite"/>
    </source>
</evidence>
<feature type="region of interest" description="Disordered" evidence="11">
    <location>
        <begin position="1257"/>
        <end position="1276"/>
    </location>
</feature>
<evidence type="ECO:0000256" key="6">
    <source>
        <dbReference type="ARBA" id="ARBA00023002"/>
    </source>
</evidence>
<comment type="subcellular location">
    <subcellularLocation>
        <location evidence="2">Cell membrane</location>
        <topology evidence="2">Lipid-anchor</topology>
    </subcellularLocation>
</comment>
<proteinExistence type="inferred from homology"/>
<dbReference type="EMBL" id="JAUESC010000382">
    <property type="protein sequence ID" value="KAK0587693.1"/>
    <property type="molecule type" value="Genomic_DNA"/>
</dbReference>
<evidence type="ECO:0000256" key="5">
    <source>
        <dbReference type="ARBA" id="ARBA00022891"/>
    </source>
</evidence>
<keyword evidence="5" id="KW-0634">PQQ</keyword>
<dbReference type="GO" id="GO:0005886">
    <property type="term" value="C:plasma membrane"/>
    <property type="evidence" value="ECO:0007669"/>
    <property type="project" value="UniProtKB-SubCell"/>
</dbReference>
<comment type="cofactor">
    <cofactor evidence="1">
        <name>pyrroloquinoline quinone</name>
        <dbReference type="ChEBI" id="CHEBI:58442"/>
    </cofactor>
</comment>
<feature type="signal peptide" evidence="12">
    <location>
        <begin position="1"/>
        <end position="23"/>
    </location>
</feature>
<dbReference type="SUPFAM" id="SSF50952">
    <property type="entry name" value="Soluble quinoprotein glucose dehydrogenase"/>
    <property type="match status" value="4"/>
</dbReference>
<feature type="domain" description="Glucose/Sorbosone dehydrogenase" evidence="13">
    <location>
        <begin position="219"/>
        <end position="574"/>
    </location>
</feature>
<evidence type="ECO:0000256" key="8">
    <source>
        <dbReference type="ARBA" id="ARBA00023180"/>
    </source>
</evidence>
<dbReference type="Gene3D" id="2.120.10.30">
    <property type="entry name" value="TolB, C-terminal domain"/>
    <property type="match status" value="4"/>
</dbReference>
<evidence type="ECO:0000313" key="15">
    <source>
        <dbReference type="Proteomes" id="UP001168877"/>
    </source>
</evidence>
<organism evidence="14 15">
    <name type="scientific">Acer saccharum</name>
    <name type="common">Sugar maple</name>
    <dbReference type="NCBI Taxonomy" id="4024"/>
    <lineage>
        <taxon>Eukaryota</taxon>
        <taxon>Viridiplantae</taxon>
        <taxon>Streptophyta</taxon>
        <taxon>Embryophyta</taxon>
        <taxon>Tracheophyta</taxon>
        <taxon>Spermatophyta</taxon>
        <taxon>Magnoliopsida</taxon>
        <taxon>eudicotyledons</taxon>
        <taxon>Gunneridae</taxon>
        <taxon>Pentapetalae</taxon>
        <taxon>rosids</taxon>
        <taxon>malvids</taxon>
        <taxon>Sapindales</taxon>
        <taxon>Sapindaceae</taxon>
        <taxon>Hippocastanoideae</taxon>
        <taxon>Acereae</taxon>
        <taxon>Acer</taxon>
    </lineage>
</organism>
<evidence type="ECO:0000256" key="9">
    <source>
        <dbReference type="ARBA" id="ARBA00023288"/>
    </source>
</evidence>
<dbReference type="InterPro" id="IPR012938">
    <property type="entry name" value="Glc/Sorbosone_DH"/>
</dbReference>
<dbReference type="FunFam" id="2.120.10.30:FF:000067">
    <property type="entry name" value="HHIP-like 1"/>
    <property type="match status" value="4"/>
</dbReference>
<feature type="compositionally biased region" description="Low complexity" evidence="11">
    <location>
        <begin position="1866"/>
        <end position="1883"/>
    </location>
</feature>
<dbReference type="InterPro" id="IPR011042">
    <property type="entry name" value="6-blade_b-propeller_TolB-like"/>
</dbReference>
<dbReference type="GO" id="GO:0016491">
    <property type="term" value="F:oxidoreductase activity"/>
    <property type="evidence" value="ECO:0007669"/>
    <property type="project" value="UniProtKB-KW"/>
</dbReference>
<keyword evidence="15" id="KW-1185">Reference proteome</keyword>
<evidence type="ECO:0000256" key="1">
    <source>
        <dbReference type="ARBA" id="ARBA00001931"/>
    </source>
</evidence>
<evidence type="ECO:0000256" key="2">
    <source>
        <dbReference type="ARBA" id="ARBA00004193"/>
    </source>
</evidence>
<comment type="caution">
    <text evidence="14">The sequence shown here is derived from an EMBL/GenBank/DDBJ whole genome shotgun (WGS) entry which is preliminary data.</text>
</comment>
<keyword evidence="7" id="KW-0472">Membrane</keyword>
<evidence type="ECO:0000256" key="12">
    <source>
        <dbReference type="SAM" id="SignalP"/>
    </source>
</evidence>
<feature type="region of interest" description="Disordered" evidence="11">
    <location>
        <begin position="650"/>
        <end position="669"/>
    </location>
</feature>
<accession>A0AA39SAH3</accession>
<sequence>MGGVLAIIFLFGNLLLLPESSFSLPLCTDSRPPFTLNTTLSFCPYDGKTCCNSTEDLQLQNQLKDMNISNSGCASLLKSILCAKCDQFSAELFTLKSVPRPVPLLCNSTASDSSQSRVAITDFCTEVWDTCQNVSILNSPFSPSLQGQAGAKVNSNFTKLTDFWQSKADFCNAFGGKPTNESVCFDGEPVTLNDTGTPSPPKGLCLEKIGNGSYLSMVAHPDGSNRAFFSNQAGKIWLATIPEQGSGGTMGLDESNPFVDLTDEVHFDTVFGMMGMAFHPNFAKNGRFFASFNCDKVKRPGCAGRCSCNSDVNCDPSKLGTDNGAQPCQYQTVIAEYTANGTASEPSLAKSAKPSEVRRIFTMGLPFTGQHGGQILFGPNDGYLYFMMGFGGGTGDPYNFAQNKKSLLGKIMRLDVDNIPSTSEIEKFGFWGNYSIPKDNPFSEDGELQPEIWALGLRNPWRSSFDSERPSYFMCGDTGEDLYEEVNIITRGGNYGWRLFEGPYNFTPPATPGGTTPLNSITPIPPVLVYNHSEVNKIEGSASITGGYFYRSTTDPCMYGRYLYADLYATALWAANENPENSGNFTTNRIPFSCAHDSPTQCNSLQGSDLPSLGYIYSFGEDNRKDIFILASEGVYRVVRPSRCNYTCSKETVTPASPTPSTTPSPSSSNHLSHLYNNLAVLFSSLLFLLKCDQFSAELFTLNSVHRPVPLLCNSTASDSSQSRVAITDFCTEVWDTCQNVSILNSPFSPSLQGQAGEKVNSNFTKLTDFWQSKADFCNAFGGKPTNESVCFDGEPVTLNDTGTPSPPKGLCLEKIGNGSYLSMVAHPDGSNRAFFSNQAGKIWLATIPEQGSGGTMGLDESNPFVDLTDEVHLDTVFGMMGMAFHPNFAKNGRFFASFNCDKVKWPGCAGRCSCNSDVNCDPSKLGTDNGAQPCQYQTVIAEYTANGTASEPSLAKSAKPSEVRRIFTMGLPFTGNHGGQILFGPNDGYLYFMMGDGGGTGDPYNFSQNKKSLLGKIMRLDVDNIPSASEIEKFGFWGNYSIPKDNPFSEDGELQPEIWALGLRNPWRSSFDSERPSYFMCADTGEDLYEEVDIITRGGNYGWRLYEGPYPFNPPATPGGTTPLNSVIPIPPVLAYNHSEVNKIEGSASITGGYFYRSTTDPCMYGRYLYADLYATALWAANENPENSGNFTTNRIPFSCAHDSPTRCNSLQGSDLPSLGYVLSFGEDNRKDIFILASEGVYRVVRPSRCNYTCSKETVTPASPTPSTTPSPSSSNHLSHVYNNLALLFSSLLFLLKCDQFSAELFTLKSVPRPVPLLCNSTASDSSQSRVAITDFCTEVWDTCQNVSILNSPFSPSLQGQAGAKVNSNFTKLTDFWQSKADFCNAFGGKPTNESVCFDGEPVTLNDTGTPSSPKGLCLEKIGNGSYLNMVAHPDGSNRAFFSNQAGMIWLATIPEQGSGGTMGLDESNPFVDLTDEVHFDTEFGMMGMAFHPNFAKNGRFFASFNCDKVKWPGCAGRCSCNSDVNCDPSKLGVDNGAQPCQYQTVIVEYTANGTASEPSLAKNAKPSEVRRIFTMGLPFTGQHGGQILFGPNDGYLYFMMGDGGGTGDPYNFSQNKKSLLGKIMRFDVDNIPSTSEIEKLGFWGNYSIPKDNPFSEDGELQPEIWALGLRNPWRSSFDSERPSYFMCADVGQDLYDEVNVITRGGNYGWRLYEGPYPYKPPATPGGTTPLNSIIPIPPVLGYNHSEVNKIEGSASITGGYFYRSTTDPCMYGRYLYADLYAAALWAANENPENSGNFTTNRIPFSCAHDSPTRCNSLQGSDLPSLGYIFSFGEDNRKDIFILASEGVYRVVRPSRCNYTCSKETVTPASPTPSTTPSTSSSNHLSHVYNNLAVLFSFLLFFLKCDQFSAELFTLKSVPRPVPLLCNSTASDSSQSRVAITDFCTEVWDTCQNVSILNSPFSPSLQGQAGAKVNSNFTKLTDFWQSKADFCNAFGGKPTNESVCFDGEPVTLNDTGTPSPPKGLCLEKIGNGSYLNMVAHPDGSNRAFFSNQAGMIWLATIPEQGSGGTMGLDESNPFIDLTDEVHLDTVFGMMGMAFHPNFAKNGRFFASFNCDTVKWPGCAGRCSCNSYVNCDPSKLGVDNGAQPCQYQTVIAEYTANGTASEPSLAESAKPSEVRRIFTMGLPFTGQHGGQILFGPNDGYLYFMMGDGGGTGDPYNFSQNKKSLLGKIMRLDVDNIPSTSEIEKLGFWGNYSIPKDNPFSEDGELQPEIWALGLRNPWRSSFDSERPSYFMCADVGQDLYEEVNVITRGGNYGWRLYEGPYPYNPPATPGGTTPLNSIIPIPPVLGYNHSEVNKIEGSACITGGYFYRSTTDPCMYGRYLYADLYATALWAANENPENSGNFTTNRIPFSCAHDSPTRCNSLQGSDLPSLGYIFSFGEDNRKDIFILASQGVYRVVRPSRCNYTCSTETVTPASPTPSTTPSTSSSNHLSHVYNNLVVLFSFLLFLLVSLL</sequence>
<dbReference type="Proteomes" id="UP001168877">
    <property type="component" value="Unassembled WGS sequence"/>
</dbReference>
<evidence type="ECO:0000256" key="7">
    <source>
        <dbReference type="ARBA" id="ARBA00023136"/>
    </source>
</evidence>
<keyword evidence="9" id="KW-0449">Lipoprotein</keyword>
<feature type="domain" description="Glucose/Sorbosone dehydrogenase" evidence="13">
    <location>
        <begin position="2080"/>
        <end position="2331"/>
    </location>
</feature>
<feature type="domain" description="Glucose/Sorbosone dehydrogenase" evidence="13">
    <location>
        <begin position="826"/>
        <end position="1109"/>
    </location>
</feature>
<dbReference type="PANTHER" id="PTHR19328">
    <property type="entry name" value="HEDGEHOG-INTERACTING PROTEIN"/>
    <property type="match status" value="1"/>
</dbReference>
<reference evidence="14" key="1">
    <citation type="journal article" date="2022" name="Plant J.">
        <title>Strategies of tolerance reflected in two North American maple genomes.</title>
        <authorList>
            <person name="McEvoy S.L."/>
            <person name="Sezen U.U."/>
            <person name="Trouern-Trend A."/>
            <person name="McMahon S.M."/>
            <person name="Schaberg P.G."/>
            <person name="Yang J."/>
            <person name="Wegrzyn J.L."/>
            <person name="Swenson N.G."/>
        </authorList>
    </citation>
    <scope>NUCLEOTIDE SEQUENCE</scope>
    <source>
        <strain evidence="14">NS2018</strain>
    </source>
</reference>
<feature type="region of interest" description="Disordered" evidence="11">
    <location>
        <begin position="1864"/>
        <end position="1883"/>
    </location>
</feature>
<evidence type="ECO:0000256" key="3">
    <source>
        <dbReference type="ARBA" id="ARBA00022475"/>
    </source>
</evidence>
<reference evidence="14" key="2">
    <citation type="submission" date="2023-06" db="EMBL/GenBank/DDBJ databases">
        <authorList>
            <person name="Swenson N.G."/>
            <person name="Wegrzyn J.L."/>
            <person name="Mcevoy S.L."/>
        </authorList>
    </citation>
    <scope>NUCLEOTIDE SEQUENCE</scope>
    <source>
        <strain evidence="14">NS2018</strain>
        <tissue evidence="14">Leaf</tissue>
    </source>
</reference>
<keyword evidence="3" id="KW-1003">Cell membrane</keyword>
<evidence type="ECO:0000313" key="14">
    <source>
        <dbReference type="EMBL" id="KAK0587693.1"/>
    </source>
</evidence>
<dbReference type="PANTHER" id="PTHR19328:SF13">
    <property type="entry name" value="HIPL1 PROTEIN"/>
    <property type="match status" value="1"/>
</dbReference>
<dbReference type="Pfam" id="PF07995">
    <property type="entry name" value="GSDH"/>
    <property type="match status" value="4"/>
</dbReference>
<gene>
    <name evidence="14" type="ORF">LWI29_027043</name>
</gene>
<dbReference type="InterPro" id="IPR011041">
    <property type="entry name" value="Quinoprot_gluc/sorb_DH_b-prop"/>
</dbReference>
<feature type="domain" description="Glucose/Sorbosone dehydrogenase" evidence="13">
    <location>
        <begin position="1473"/>
        <end position="1726"/>
    </location>
</feature>
<comment type="similarity">
    <text evidence="10">Belongs to the PQQ oxidoreductase GdhB family.</text>
</comment>